<gene>
    <name evidence="1" type="ORF">SAMN04488042_107173</name>
</gene>
<dbReference type="InterPro" id="IPR021955">
    <property type="entry name" value="DUF3572"/>
</dbReference>
<dbReference type="Pfam" id="PF12096">
    <property type="entry name" value="DUF3572"/>
    <property type="match status" value="1"/>
</dbReference>
<dbReference type="OrthoDB" id="7356934at2"/>
<dbReference type="Proteomes" id="UP000199144">
    <property type="component" value="Unassembled WGS sequence"/>
</dbReference>
<sequence length="94" mass="10044">MSLSVETAETIALRALTWLVANDELLPVFLGATGASVDDLKGQAADGGFLGSVLEFLTMDDAWVVAFCDAEGFPYETPMMAAQTLSGEARMHWT</sequence>
<dbReference type="STRING" id="254406.SAMN04488042_107173"/>
<name>A0A1I4QYJ3_9RHOB</name>
<accession>A0A1I4QYJ3</accession>
<evidence type="ECO:0000313" key="1">
    <source>
        <dbReference type="EMBL" id="SFM44790.1"/>
    </source>
</evidence>
<dbReference type="RefSeq" id="WP_093094929.1">
    <property type="nucleotide sequence ID" value="NZ_FOTQ01000007.1"/>
</dbReference>
<reference evidence="1 2" key="1">
    <citation type="submission" date="2016-10" db="EMBL/GenBank/DDBJ databases">
        <authorList>
            <person name="de Groot N.N."/>
        </authorList>
    </citation>
    <scope>NUCLEOTIDE SEQUENCE [LARGE SCALE GENOMIC DNA]</scope>
    <source>
        <strain evidence="1 2">DSM 15283</strain>
    </source>
</reference>
<evidence type="ECO:0008006" key="3">
    <source>
        <dbReference type="Google" id="ProtNLM"/>
    </source>
</evidence>
<proteinExistence type="predicted"/>
<dbReference type="EMBL" id="FOTQ01000007">
    <property type="protein sequence ID" value="SFM44790.1"/>
    <property type="molecule type" value="Genomic_DNA"/>
</dbReference>
<protein>
    <recommendedName>
        <fullName evidence="3">DUF3572 domain-containing protein</fullName>
    </recommendedName>
</protein>
<keyword evidence="2" id="KW-1185">Reference proteome</keyword>
<dbReference type="AlphaFoldDB" id="A0A1I4QYJ3"/>
<organism evidence="1 2">
    <name type="scientific">Shimia aestuarii</name>
    <dbReference type="NCBI Taxonomy" id="254406"/>
    <lineage>
        <taxon>Bacteria</taxon>
        <taxon>Pseudomonadati</taxon>
        <taxon>Pseudomonadota</taxon>
        <taxon>Alphaproteobacteria</taxon>
        <taxon>Rhodobacterales</taxon>
        <taxon>Roseobacteraceae</taxon>
    </lineage>
</organism>
<evidence type="ECO:0000313" key="2">
    <source>
        <dbReference type="Proteomes" id="UP000199144"/>
    </source>
</evidence>